<sequence length="77" mass="8780">MVAQGFVDGQLVNRPPFFDGEDYQYWKMRMECFIRGTDFDLWQVIEVGDYVIVLAEGTSAITAADKKKPIHPPSRLA</sequence>
<keyword evidence="2" id="KW-1185">Reference proteome</keyword>
<evidence type="ECO:0008006" key="3">
    <source>
        <dbReference type="Google" id="ProtNLM"/>
    </source>
</evidence>
<organism evidence="1 2">
    <name type="scientific">Colocasia esculenta</name>
    <name type="common">Wild taro</name>
    <name type="synonym">Arum esculentum</name>
    <dbReference type="NCBI Taxonomy" id="4460"/>
    <lineage>
        <taxon>Eukaryota</taxon>
        <taxon>Viridiplantae</taxon>
        <taxon>Streptophyta</taxon>
        <taxon>Embryophyta</taxon>
        <taxon>Tracheophyta</taxon>
        <taxon>Spermatophyta</taxon>
        <taxon>Magnoliopsida</taxon>
        <taxon>Liliopsida</taxon>
        <taxon>Araceae</taxon>
        <taxon>Aroideae</taxon>
        <taxon>Colocasieae</taxon>
        <taxon>Colocasia</taxon>
    </lineage>
</organism>
<dbReference type="EMBL" id="NMUH01009422">
    <property type="protein sequence ID" value="MQM20046.1"/>
    <property type="molecule type" value="Genomic_DNA"/>
</dbReference>
<dbReference type="OrthoDB" id="785014at2759"/>
<evidence type="ECO:0000313" key="1">
    <source>
        <dbReference type="EMBL" id="MQM20046.1"/>
    </source>
</evidence>
<proteinExistence type="predicted"/>
<reference evidence="1" key="1">
    <citation type="submission" date="2017-07" db="EMBL/GenBank/DDBJ databases">
        <title>Taro Niue Genome Assembly and Annotation.</title>
        <authorList>
            <person name="Atibalentja N."/>
            <person name="Keating K."/>
            <person name="Fields C.J."/>
        </authorList>
    </citation>
    <scope>NUCLEOTIDE SEQUENCE</scope>
    <source>
        <strain evidence="1">Niue_2</strain>
        <tissue evidence="1">Leaf</tissue>
    </source>
</reference>
<dbReference type="Proteomes" id="UP000652761">
    <property type="component" value="Unassembled WGS sequence"/>
</dbReference>
<name>A0A843XL34_COLES</name>
<gene>
    <name evidence="1" type="ORF">Taro_053060</name>
</gene>
<protein>
    <recommendedName>
        <fullName evidence="3">DUF4219 domain-containing protein</fullName>
    </recommendedName>
</protein>
<comment type="caution">
    <text evidence="1">The sequence shown here is derived from an EMBL/GenBank/DDBJ whole genome shotgun (WGS) entry which is preliminary data.</text>
</comment>
<dbReference type="AlphaFoldDB" id="A0A843XL34"/>
<accession>A0A843XL34</accession>
<evidence type="ECO:0000313" key="2">
    <source>
        <dbReference type="Proteomes" id="UP000652761"/>
    </source>
</evidence>